<organism evidence="9 10">
    <name type="scientific">Clostridium zeae</name>
    <dbReference type="NCBI Taxonomy" id="2759022"/>
    <lineage>
        <taxon>Bacteria</taxon>
        <taxon>Bacillati</taxon>
        <taxon>Bacillota</taxon>
        <taxon>Clostridia</taxon>
        <taxon>Eubacteriales</taxon>
        <taxon>Clostridiaceae</taxon>
        <taxon>Clostridium</taxon>
    </lineage>
</organism>
<dbReference type="NCBIfam" id="NF009926">
    <property type="entry name" value="PRK13387.1"/>
    <property type="match status" value="1"/>
</dbReference>
<feature type="transmembrane region" description="Helical" evidence="8">
    <location>
        <begin position="174"/>
        <end position="193"/>
    </location>
</feature>
<dbReference type="PIRSF" id="PIRSF005355">
    <property type="entry name" value="UBIAD1"/>
    <property type="match status" value="1"/>
</dbReference>
<dbReference type="PANTHER" id="PTHR13929:SF0">
    <property type="entry name" value="UBIA PRENYLTRANSFERASE DOMAIN-CONTAINING PROTEIN 1"/>
    <property type="match status" value="1"/>
</dbReference>
<feature type="transmembrane region" description="Helical" evidence="8">
    <location>
        <begin position="237"/>
        <end position="266"/>
    </location>
</feature>
<dbReference type="PANTHER" id="PTHR13929">
    <property type="entry name" value="1,4-DIHYDROXY-2-NAPHTHOATE OCTAPRENYLTRANSFERASE"/>
    <property type="match status" value="1"/>
</dbReference>
<keyword evidence="7 8" id="KW-0472">Membrane</keyword>
<dbReference type="CDD" id="cd13962">
    <property type="entry name" value="PT_UbiA_UBIAD1"/>
    <property type="match status" value="1"/>
</dbReference>
<comment type="subcellular location">
    <subcellularLocation>
        <location evidence="1">Membrane</location>
        <topology evidence="1">Multi-pass membrane protein</topology>
    </subcellularLocation>
</comment>
<gene>
    <name evidence="9" type="ORF">CSC2_29250</name>
</gene>
<name>A0ABQ1ECK3_9CLOT</name>
<keyword evidence="5 8" id="KW-0812">Transmembrane</keyword>
<comment type="caution">
    <text evidence="9">The sequence shown here is derived from an EMBL/GenBank/DDBJ whole genome shotgun (WGS) entry which is preliminary data.</text>
</comment>
<evidence type="ECO:0000256" key="8">
    <source>
        <dbReference type="SAM" id="Phobius"/>
    </source>
</evidence>
<evidence type="ECO:0000313" key="10">
    <source>
        <dbReference type="Proteomes" id="UP000663802"/>
    </source>
</evidence>
<dbReference type="InterPro" id="IPR026046">
    <property type="entry name" value="UBIAD1"/>
</dbReference>
<feature type="transmembrane region" description="Helical" evidence="8">
    <location>
        <begin position="42"/>
        <end position="62"/>
    </location>
</feature>
<evidence type="ECO:0000256" key="4">
    <source>
        <dbReference type="ARBA" id="ARBA00022679"/>
    </source>
</evidence>
<proteinExistence type="predicted"/>
<keyword evidence="4" id="KW-0808">Transferase</keyword>
<feature type="transmembrane region" description="Helical" evidence="8">
    <location>
        <begin position="111"/>
        <end position="130"/>
    </location>
</feature>
<protein>
    <submittedName>
        <fullName evidence="9">1,4-dihydroxy-2-naphthoate octaprenyltransferase</fullName>
    </submittedName>
</protein>
<dbReference type="Gene3D" id="1.10.357.140">
    <property type="entry name" value="UbiA prenyltransferase"/>
    <property type="match status" value="1"/>
</dbReference>
<keyword evidence="3" id="KW-0474">Menaquinone biosynthesis</keyword>
<feature type="transmembrane region" description="Helical" evidence="8">
    <location>
        <begin position="142"/>
        <end position="162"/>
    </location>
</feature>
<evidence type="ECO:0000313" key="9">
    <source>
        <dbReference type="EMBL" id="GFZ32399.1"/>
    </source>
</evidence>
<evidence type="ECO:0000256" key="1">
    <source>
        <dbReference type="ARBA" id="ARBA00004141"/>
    </source>
</evidence>
<feature type="transmembrane region" description="Helical" evidence="8">
    <location>
        <begin position="87"/>
        <end position="105"/>
    </location>
</feature>
<accession>A0ABQ1ECK3</accession>
<dbReference type="Proteomes" id="UP000663802">
    <property type="component" value="Unassembled WGS sequence"/>
</dbReference>
<reference evidence="9 10" key="1">
    <citation type="journal article" date="2021" name="Int. J. Syst. Evol. Microbiol.">
        <title>Clostridium zeae sp. nov., isolated from corn silage.</title>
        <authorList>
            <person name="Kobayashi H."/>
            <person name="Tanizawa Y."/>
            <person name="Yagura M."/>
            <person name="Sakamoto M."/>
            <person name="Ohkuma M."/>
            <person name="Tohno M."/>
        </authorList>
    </citation>
    <scope>NUCLEOTIDE SEQUENCE [LARGE SCALE GENOMIC DNA]</scope>
    <source>
        <strain evidence="9 10">CSC2</strain>
    </source>
</reference>
<dbReference type="NCBIfam" id="NF004752">
    <property type="entry name" value="PRK06080.1-4"/>
    <property type="match status" value="1"/>
</dbReference>
<dbReference type="InterPro" id="IPR000537">
    <property type="entry name" value="UbiA_prenyltransferase"/>
</dbReference>
<keyword evidence="10" id="KW-1185">Reference proteome</keyword>
<evidence type="ECO:0000256" key="2">
    <source>
        <dbReference type="ARBA" id="ARBA00004863"/>
    </source>
</evidence>
<evidence type="ECO:0000256" key="5">
    <source>
        <dbReference type="ARBA" id="ARBA00022692"/>
    </source>
</evidence>
<evidence type="ECO:0000256" key="7">
    <source>
        <dbReference type="ARBA" id="ARBA00023136"/>
    </source>
</evidence>
<evidence type="ECO:0000256" key="6">
    <source>
        <dbReference type="ARBA" id="ARBA00022989"/>
    </source>
</evidence>
<keyword evidence="6 8" id="KW-1133">Transmembrane helix</keyword>
<evidence type="ECO:0000256" key="3">
    <source>
        <dbReference type="ARBA" id="ARBA00022428"/>
    </source>
</evidence>
<feature type="transmembrane region" description="Helical" evidence="8">
    <location>
        <begin position="286"/>
        <end position="310"/>
    </location>
</feature>
<dbReference type="InterPro" id="IPR044878">
    <property type="entry name" value="UbiA_sf"/>
</dbReference>
<dbReference type="Pfam" id="PF01040">
    <property type="entry name" value="UbiA"/>
    <property type="match status" value="1"/>
</dbReference>
<comment type="pathway">
    <text evidence="2">Quinol/quinone metabolism; menaquinone biosynthesis.</text>
</comment>
<sequence>MSISKFFELVEIKTKLASMIPFSLGSAYAIYRYKSFDLKNFIIMFISLICFDMATTAINNYIDHTKAKDNGGNNSLITKYGVNKSKVLFIIFTLLVIATTAGVMLTLNTNIIVLLIGIISFIVGIFYTFGPIPISRMPLGEVFSGFFMGFIIIFLSVYIHIFDTNIISFTYQNNILSVGINLIEIVWIFLFSIPAMGGIANIMLANNICDVEEDIQNNRFTLPYYIGRPMALKLFKLLYYIGYVNIVLLVVLKVIPLASLFMLITLIKVNKNIKLFEAKPIKNENFVVSVKNFLLINGSQAIIMIIIVMISK</sequence>
<dbReference type="RefSeq" id="WP_206870649.1">
    <property type="nucleotide sequence ID" value="NZ_BMBA01000002.1"/>
</dbReference>
<dbReference type="EMBL" id="BMBA01000002">
    <property type="protein sequence ID" value="GFZ32399.1"/>
    <property type="molecule type" value="Genomic_DNA"/>
</dbReference>